<dbReference type="Proteomes" id="UP000887540">
    <property type="component" value="Unplaced"/>
</dbReference>
<protein>
    <submittedName>
        <fullName evidence="3">Uncharacterized protein</fullName>
    </submittedName>
</protein>
<evidence type="ECO:0000313" key="3">
    <source>
        <dbReference type="WBParaSite" id="ACRNAN_scaffold1330.g10586.t1"/>
    </source>
</evidence>
<evidence type="ECO:0000256" key="1">
    <source>
        <dbReference type="SAM" id="SignalP"/>
    </source>
</evidence>
<keyword evidence="2" id="KW-1185">Reference proteome</keyword>
<dbReference type="WBParaSite" id="ACRNAN_scaffold1330.g10586.t1">
    <property type="protein sequence ID" value="ACRNAN_scaffold1330.g10586.t1"/>
    <property type="gene ID" value="ACRNAN_scaffold1330.g10586"/>
</dbReference>
<feature type="signal peptide" evidence="1">
    <location>
        <begin position="1"/>
        <end position="22"/>
    </location>
</feature>
<evidence type="ECO:0000313" key="2">
    <source>
        <dbReference type="Proteomes" id="UP000887540"/>
    </source>
</evidence>
<name>A0A914CQA9_9BILA</name>
<reference evidence="3" key="1">
    <citation type="submission" date="2022-11" db="UniProtKB">
        <authorList>
            <consortium name="WormBaseParasite"/>
        </authorList>
    </citation>
    <scope>IDENTIFICATION</scope>
</reference>
<feature type="chain" id="PRO_5037847284" evidence="1">
    <location>
        <begin position="23"/>
        <end position="125"/>
    </location>
</feature>
<organism evidence="2 3">
    <name type="scientific">Acrobeloides nanus</name>
    <dbReference type="NCBI Taxonomy" id="290746"/>
    <lineage>
        <taxon>Eukaryota</taxon>
        <taxon>Metazoa</taxon>
        <taxon>Ecdysozoa</taxon>
        <taxon>Nematoda</taxon>
        <taxon>Chromadorea</taxon>
        <taxon>Rhabditida</taxon>
        <taxon>Tylenchina</taxon>
        <taxon>Cephalobomorpha</taxon>
        <taxon>Cephaloboidea</taxon>
        <taxon>Cephalobidae</taxon>
        <taxon>Acrobeloides</taxon>
    </lineage>
</organism>
<dbReference type="AlphaFoldDB" id="A0A914CQA9"/>
<keyword evidence="1" id="KW-0732">Signal</keyword>
<accession>A0A914CQA9</accession>
<sequence length="125" mass="14131">MQSTSSVVFFLFSIIFVLNIEAFIFSAPPVVEESEIQEPPSYIRLRRAGTEKLDSCYSWEIRQKCALTQDATTCVIDQCNRCAILRPGWIPQNRVCMMKTSCFCSAWAGSSRYQACMNTFSKACA</sequence>
<proteinExistence type="predicted"/>